<accession>A0A3S9PD30</accession>
<proteinExistence type="predicted"/>
<dbReference type="AlphaFoldDB" id="A0A3S9PD30"/>
<dbReference type="Gene3D" id="3.30.200.20">
    <property type="entry name" value="Phosphorylase Kinase, domain 1"/>
    <property type="match status" value="1"/>
</dbReference>
<sequence length="87" mass="9196">MAEGAQAGDVVGGRCQLVQSTASGGMGRVWKAHDARLQTEVAVKERKTSSDLFSLGVTLYEAVEGVSPCLRDSWLASAHPPPPPRYG</sequence>
<protein>
    <recommendedName>
        <fullName evidence="3">Protein kinase domain-containing protein</fullName>
    </recommendedName>
</protein>
<evidence type="ECO:0008006" key="3">
    <source>
        <dbReference type="Google" id="ProtNLM"/>
    </source>
</evidence>
<dbReference type="EMBL" id="CP034587">
    <property type="protein sequence ID" value="AZQ70244.1"/>
    <property type="molecule type" value="Genomic_DNA"/>
</dbReference>
<dbReference type="OrthoDB" id="9762169at2"/>
<keyword evidence="2" id="KW-1185">Reference proteome</keyword>
<evidence type="ECO:0000313" key="1">
    <source>
        <dbReference type="EMBL" id="AZQ70244.1"/>
    </source>
</evidence>
<evidence type="ECO:0000313" key="2">
    <source>
        <dbReference type="Proteomes" id="UP000267900"/>
    </source>
</evidence>
<dbReference type="RefSeq" id="WP_126912809.1">
    <property type="nucleotide sequence ID" value="NZ_CP034587.1"/>
</dbReference>
<organism evidence="1 2">
    <name type="scientific">Streptomyces luteoverticillatus</name>
    <name type="common">Streptoverticillium luteoverticillatus</name>
    <dbReference type="NCBI Taxonomy" id="66425"/>
    <lineage>
        <taxon>Bacteria</taxon>
        <taxon>Bacillati</taxon>
        <taxon>Actinomycetota</taxon>
        <taxon>Actinomycetes</taxon>
        <taxon>Kitasatosporales</taxon>
        <taxon>Streptomycetaceae</taxon>
        <taxon>Streptomyces</taxon>
    </lineage>
</organism>
<reference evidence="1 2" key="1">
    <citation type="submission" date="2018-12" db="EMBL/GenBank/DDBJ databases">
        <title>The whole draft genome of Streptomyce luteoverticillatus CGMCC 15060.</title>
        <authorList>
            <person name="Feng Z."/>
            <person name="Chen G."/>
            <person name="Zhang J."/>
            <person name="Zhu H."/>
            <person name="Yu X."/>
            <person name="Zhang W."/>
            <person name="Zhang X."/>
        </authorList>
    </citation>
    <scope>NUCLEOTIDE SEQUENCE [LARGE SCALE GENOMIC DNA]</scope>
    <source>
        <strain evidence="1 2">CGMCC 15060</strain>
    </source>
</reference>
<dbReference type="Proteomes" id="UP000267900">
    <property type="component" value="Chromosome"/>
</dbReference>
<name>A0A3S9PD30_STRLT</name>
<gene>
    <name evidence="1" type="ORF">EKH77_02575</name>
</gene>